<name>A0ABQ1HGE1_9FLAO</name>
<organism evidence="2 3">
    <name type="scientific">Flavobacterium palustre</name>
    <dbReference type="NCBI Taxonomy" id="1476463"/>
    <lineage>
        <taxon>Bacteria</taxon>
        <taxon>Pseudomonadati</taxon>
        <taxon>Bacteroidota</taxon>
        <taxon>Flavobacteriia</taxon>
        <taxon>Flavobacteriales</taxon>
        <taxon>Flavobacteriaceae</taxon>
        <taxon>Flavobacterium</taxon>
    </lineage>
</organism>
<evidence type="ECO:0000313" key="3">
    <source>
        <dbReference type="Proteomes" id="UP000658793"/>
    </source>
</evidence>
<evidence type="ECO:0000313" key="2">
    <source>
        <dbReference type="EMBL" id="GGA74771.1"/>
    </source>
</evidence>
<protein>
    <recommendedName>
        <fullName evidence="4">DUF4149 domain-containing protein</fullName>
    </recommendedName>
</protein>
<gene>
    <name evidence="2" type="ORF">GCM10008015_14290</name>
</gene>
<feature type="transmembrane region" description="Helical" evidence="1">
    <location>
        <begin position="49"/>
        <end position="67"/>
    </location>
</feature>
<dbReference type="Proteomes" id="UP000658793">
    <property type="component" value="Unassembled WGS sequence"/>
</dbReference>
<evidence type="ECO:0000256" key="1">
    <source>
        <dbReference type="SAM" id="Phobius"/>
    </source>
</evidence>
<proteinExistence type="predicted"/>
<reference evidence="3" key="1">
    <citation type="journal article" date="2019" name="Int. J. Syst. Evol. Microbiol.">
        <title>The Global Catalogue of Microorganisms (GCM) 10K type strain sequencing project: providing services to taxonomists for standard genome sequencing and annotation.</title>
        <authorList>
            <consortium name="The Broad Institute Genomics Platform"/>
            <consortium name="The Broad Institute Genome Sequencing Center for Infectious Disease"/>
            <person name="Wu L."/>
            <person name="Ma J."/>
        </authorList>
    </citation>
    <scope>NUCLEOTIDE SEQUENCE [LARGE SCALE GENOMIC DNA]</scope>
    <source>
        <strain evidence="3">CGMCC 1.12811</strain>
    </source>
</reference>
<evidence type="ECO:0008006" key="4">
    <source>
        <dbReference type="Google" id="ProtNLM"/>
    </source>
</evidence>
<sequence>MNKSEITEIYYFILSLILLFVFILFYGFAFSLQELSLKLSYTKMSNNQSLIYFWLIFMFLITLTRQIKLKFRSYYPNLILIILGLILMFYFNIFSQNTRSYQLTIKEDTMIYKTENFTNGYIAFRFVQLLILVILTLSSINIIRRNKTHST</sequence>
<feature type="transmembrane region" description="Helical" evidence="1">
    <location>
        <begin position="9"/>
        <end position="29"/>
    </location>
</feature>
<feature type="transmembrane region" description="Helical" evidence="1">
    <location>
        <begin position="122"/>
        <end position="143"/>
    </location>
</feature>
<keyword evidence="1" id="KW-1133">Transmembrane helix</keyword>
<comment type="caution">
    <text evidence="2">The sequence shown here is derived from an EMBL/GenBank/DDBJ whole genome shotgun (WGS) entry which is preliminary data.</text>
</comment>
<accession>A0ABQ1HGE1</accession>
<dbReference type="EMBL" id="BMGA01000003">
    <property type="protein sequence ID" value="GGA74771.1"/>
    <property type="molecule type" value="Genomic_DNA"/>
</dbReference>
<keyword evidence="1" id="KW-0812">Transmembrane</keyword>
<keyword evidence="1" id="KW-0472">Membrane</keyword>
<feature type="transmembrane region" description="Helical" evidence="1">
    <location>
        <begin position="74"/>
        <end position="93"/>
    </location>
</feature>
<keyword evidence="3" id="KW-1185">Reference proteome</keyword>